<comment type="subcellular location">
    <subcellularLocation>
        <location evidence="5">Cytoplasm</location>
    </subcellularLocation>
</comment>
<keyword evidence="3 5" id="KW-0698">rRNA processing</keyword>
<name>A0ABM9N4V1_9LACO</name>
<comment type="subunit">
    <text evidence="5">Binds ribosomal protein uS19.</text>
</comment>
<protein>
    <recommendedName>
        <fullName evidence="5">Ribosome maturation factor RimM</fullName>
    </recommendedName>
</protein>
<dbReference type="HAMAP" id="MF_00014">
    <property type="entry name" value="Ribosome_mat_RimM"/>
    <property type="match status" value="1"/>
</dbReference>
<evidence type="ECO:0000256" key="1">
    <source>
        <dbReference type="ARBA" id="ARBA00022490"/>
    </source>
</evidence>
<evidence type="ECO:0000256" key="3">
    <source>
        <dbReference type="ARBA" id="ARBA00022552"/>
    </source>
</evidence>
<keyword evidence="4 5" id="KW-0143">Chaperone</keyword>
<dbReference type="InterPro" id="IPR002676">
    <property type="entry name" value="RimM_N"/>
</dbReference>
<dbReference type="InterPro" id="IPR011961">
    <property type="entry name" value="RimM"/>
</dbReference>
<comment type="domain">
    <text evidence="5">The PRC barrel domain binds ribosomal protein uS19.</text>
</comment>
<dbReference type="NCBIfam" id="TIGR02273">
    <property type="entry name" value="16S_RimM"/>
    <property type="match status" value="1"/>
</dbReference>
<dbReference type="InterPro" id="IPR009000">
    <property type="entry name" value="Transl_B-barrel_sf"/>
</dbReference>
<dbReference type="Proteomes" id="UP001314241">
    <property type="component" value="Unassembled WGS sequence"/>
</dbReference>
<comment type="function">
    <text evidence="5">An accessory protein needed during the final step in the assembly of 30S ribosomal subunit, possibly for assembly of the head region. Essential for efficient processing of 16S rRNA. May be needed both before and after RbfA during the maturation of 16S rRNA. It has affinity for free ribosomal 30S subunits but not for 70S ribosomes.</text>
</comment>
<reference evidence="8 9" key="1">
    <citation type="submission" date="2024-01" db="EMBL/GenBank/DDBJ databases">
        <authorList>
            <person name="Botero Cardona J."/>
        </authorList>
    </citation>
    <scope>NUCLEOTIDE SEQUENCE [LARGE SCALE GENOMIC DNA]</scope>
    <source>
        <strain evidence="8 9">LMG 33000</strain>
    </source>
</reference>
<feature type="domain" description="Ribosome maturation factor RimM PRC barrel" evidence="7">
    <location>
        <begin position="103"/>
        <end position="170"/>
    </location>
</feature>
<accession>A0ABM9N4V1</accession>
<dbReference type="InterPro" id="IPR036976">
    <property type="entry name" value="RimM_N_sf"/>
</dbReference>
<dbReference type="PANTHER" id="PTHR33692:SF1">
    <property type="entry name" value="RIBOSOME MATURATION FACTOR RIMM"/>
    <property type="match status" value="1"/>
</dbReference>
<dbReference type="InterPro" id="IPR056792">
    <property type="entry name" value="PRC_RimM"/>
</dbReference>
<keyword evidence="9" id="KW-1185">Reference proteome</keyword>
<comment type="similarity">
    <text evidence="5">Belongs to the RimM family.</text>
</comment>
<evidence type="ECO:0000256" key="2">
    <source>
        <dbReference type="ARBA" id="ARBA00022517"/>
    </source>
</evidence>
<dbReference type="Gene3D" id="2.40.30.60">
    <property type="entry name" value="RimM"/>
    <property type="match status" value="1"/>
</dbReference>
<evidence type="ECO:0000259" key="6">
    <source>
        <dbReference type="Pfam" id="PF01782"/>
    </source>
</evidence>
<comment type="caution">
    <text evidence="8">The sequence shown here is derived from an EMBL/GenBank/DDBJ whole genome shotgun (WGS) entry which is preliminary data.</text>
</comment>
<dbReference type="SUPFAM" id="SSF50346">
    <property type="entry name" value="PRC-barrel domain"/>
    <property type="match status" value="1"/>
</dbReference>
<dbReference type="SUPFAM" id="SSF50447">
    <property type="entry name" value="Translation proteins"/>
    <property type="match status" value="1"/>
</dbReference>
<keyword evidence="1 5" id="KW-0963">Cytoplasm</keyword>
<proteinExistence type="inferred from homology"/>
<dbReference type="PANTHER" id="PTHR33692">
    <property type="entry name" value="RIBOSOME MATURATION FACTOR RIMM"/>
    <property type="match status" value="1"/>
</dbReference>
<gene>
    <name evidence="5" type="primary">rimM</name>
    <name evidence="8" type="ORF">R54876_GBNLAHCA_00755</name>
</gene>
<dbReference type="RefSeq" id="WP_349641730.1">
    <property type="nucleotide sequence ID" value="NZ_CAWVOH010000001.1"/>
</dbReference>
<evidence type="ECO:0000313" key="9">
    <source>
        <dbReference type="Proteomes" id="UP001314241"/>
    </source>
</evidence>
<evidence type="ECO:0000256" key="5">
    <source>
        <dbReference type="HAMAP-Rule" id="MF_00014"/>
    </source>
</evidence>
<evidence type="ECO:0000313" key="8">
    <source>
        <dbReference type="EMBL" id="CAK8054193.1"/>
    </source>
</evidence>
<evidence type="ECO:0000259" key="7">
    <source>
        <dbReference type="Pfam" id="PF24986"/>
    </source>
</evidence>
<sequence>MNKETLYKVGQIVNTHGIRGEVKVAAITDFAAERFAPGAQLQIKTETGYQEEVVASSRQHKGMWLVKFEGLDNINDVEHFKGDDLYVDGQERSDLADGEYYYDEIIGCEVLDENQQVLGEITSVMPTGANDVWVMRQPNGKEGLIPVIDDVVKNVDVANKKITIEVLEGLFD</sequence>
<feature type="domain" description="RimM N-terminal" evidence="6">
    <location>
        <begin position="9"/>
        <end position="88"/>
    </location>
</feature>
<dbReference type="Pfam" id="PF24986">
    <property type="entry name" value="PRC_RimM"/>
    <property type="match status" value="1"/>
</dbReference>
<dbReference type="Pfam" id="PF01782">
    <property type="entry name" value="RimM"/>
    <property type="match status" value="1"/>
</dbReference>
<evidence type="ECO:0000256" key="4">
    <source>
        <dbReference type="ARBA" id="ARBA00023186"/>
    </source>
</evidence>
<dbReference type="EMBL" id="CAWVOH010000001">
    <property type="protein sequence ID" value="CAK8054193.1"/>
    <property type="molecule type" value="Genomic_DNA"/>
</dbReference>
<dbReference type="InterPro" id="IPR011033">
    <property type="entry name" value="PRC_barrel-like_sf"/>
</dbReference>
<keyword evidence="2 5" id="KW-0690">Ribosome biogenesis</keyword>
<dbReference type="Gene3D" id="2.30.30.240">
    <property type="entry name" value="PRC-barrel domain"/>
    <property type="match status" value="1"/>
</dbReference>
<organism evidence="8 9">
    <name type="scientific">Eupransor demetentiae</name>
    <dbReference type="NCBI Taxonomy" id="3109584"/>
    <lineage>
        <taxon>Bacteria</taxon>
        <taxon>Bacillati</taxon>
        <taxon>Bacillota</taxon>
        <taxon>Bacilli</taxon>
        <taxon>Lactobacillales</taxon>
        <taxon>Lactobacillaceae</taxon>
        <taxon>Eupransor</taxon>
    </lineage>
</organism>